<dbReference type="PANTHER" id="PTHR12522">
    <property type="entry name" value="ZINC-FINGER PROTEIN NOLZ1-RELATED"/>
    <property type="match status" value="1"/>
</dbReference>
<evidence type="ECO:0000256" key="1">
    <source>
        <dbReference type="ARBA" id="ARBA00010144"/>
    </source>
</evidence>
<gene>
    <name evidence="8" type="ORF">ElyMa_002836800</name>
</gene>
<dbReference type="InterPro" id="IPR036236">
    <property type="entry name" value="Znf_C2H2_sf"/>
</dbReference>
<dbReference type="InterPro" id="IPR051520">
    <property type="entry name" value="Elbow/Noc_ZnFinger"/>
</dbReference>
<evidence type="ECO:0000256" key="3">
    <source>
        <dbReference type="ARBA" id="ARBA00022771"/>
    </source>
</evidence>
<feature type="compositionally biased region" description="Basic residues" evidence="6">
    <location>
        <begin position="224"/>
        <end position="239"/>
    </location>
</feature>
<feature type="compositionally biased region" description="Polar residues" evidence="6">
    <location>
        <begin position="158"/>
        <end position="171"/>
    </location>
</feature>
<dbReference type="SUPFAM" id="SSF57667">
    <property type="entry name" value="beta-beta-alpha zinc fingers"/>
    <property type="match status" value="1"/>
</dbReference>
<dbReference type="Gene3D" id="3.30.160.60">
    <property type="entry name" value="Classic Zinc Finger"/>
    <property type="match status" value="1"/>
</dbReference>
<feature type="compositionally biased region" description="Low complexity" evidence="6">
    <location>
        <begin position="242"/>
        <end position="292"/>
    </location>
</feature>
<protein>
    <submittedName>
        <fullName evidence="8">Zinc finger protein</fullName>
    </submittedName>
</protein>
<dbReference type="GO" id="GO:0045892">
    <property type="term" value="P:negative regulation of DNA-templated transcription"/>
    <property type="evidence" value="ECO:0007669"/>
    <property type="project" value="TreeGrafter"/>
</dbReference>
<feature type="compositionally biased region" description="Basic and acidic residues" evidence="6">
    <location>
        <begin position="67"/>
        <end position="83"/>
    </location>
</feature>
<feature type="compositionally biased region" description="Basic residues" evidence="6">
    <location>
        <begin position="199"/>
        <end position="214"/>
    </location>
</feature>
<comment type="caution">
    <text evidence="8">The sequence shown here is derived from an EMBL/GenBank/DDBJ whole genome shotgun (WGS) entry which is preliminary data.</text>
</comment>
<proteinExistence type="inferred from homology"/>
<feature type="compositionally biased region" description="Low complexity" evidence="6">
    <location>
        <begin position="131"/>
        <end position="145"/>
    </location>
</feature>
<organism evidence="8 9">
    <name type="scientific">Elysia marginata</name>
    <dbReference type="NCBI Taxonomy" id="1093978"/>
    <lineage>
        <taxon>Eukaryota</taxon>
        <taxon>Metazoa</taxon>
        <taxon>Spiralia</taxon>
        <taxon>Lophotrochozoa</taxon>
        <taxon>Mollusca</taxon>
        <taxon>Gastropoda</taxon>
        <taxon>Heterobranchia</taxon>
        <taxon>Euthyneura</taxon>
        <taxon>Panpulmonata</taxon>
        <taxon>Sacoglossa</taxon>
        <taxon>Placobranchoidea</taxon>
        <taxon>Plakobranchidae</taxon>
        <taxon>Elysia</taxon>
    </lineage>
</organism>
<keyword evidence="9" id="KW-1185">Reference proteome</keyword>
<evidence type="ECO:0000259" key="7">
    <source>
        <dbReference type="PROSITE" id="PS50157"/>
    </source>
</evidence>
<dbReference type="InterPro" id="IPR013087">
    <property type="entry name" value="Znf_C2H2_type"/>
</dbReference>
<accession>A0AAV4HVA9</accession>
<keyword evidence="4" id="KW-0862">Zinc</keyword>
<evidence type="ECO:0000256" key="4">
    <source>
        <dbReference type="ARBA" id="ARBA00022833"/>
    </source>
</evidence>
<dbReference type="GO" id="GO:0008270">
    <property type="term" value="F:zinc ion binding"/>
    <property type="evidence" value="ECO:0007669"/>
    <property type="project" value="UniProtKB-KW"/>
</dbReference>
<dbReference type="PANTHER" id="PTHR12522:SF4">
    <property type="entry name" value="ZINC FINGER PROTEIN ELBOW"/>
    <property type="match status" value="1"/>
</dbReference>
<reference evidence="8 9" key="1">
    <citation type="journal article" date="2021" name="Elife">
        <title>Chloroplast acquisition without the gene transfer in kleptoplastic sea slugs, Plakobranchus ocellatus.</title>
        <authorList>
            <person name="Maeda T."/>
            <person name="Takahashi S."/>
            <person name="Yoshida T."/>
            <person name="Shimamura S."/>
            <person name="Takaki Y."/>
            <person name="Nagai Y."/>
            <person name="Toyoda A."/>
            <person name="Suzuki Y."/>
            <person name="Arimoto A."/>
            <person name="Ishii H."/>
            <person name="Satoh N."/>
            <person name="Nishiyama T."/>
            <person name="Hasebe M."/>
            <person name="Maruyama T."/>
            <person name="Minagawa J."/>
            <person name="Obokata J."/>
            <person name="Shigenobu S."/>
        </authorList>
    </citation>
    <scope>NUCLEOTIDE SEQUENCE [LARGE SCALE GENOMIC DNA]</scope>
</reference>
<keyword evidence="3 5" id="KW-0863">Zinc-finger</keyword>
<dbReference type="AlphaFoldDB" id="A0AAV4HVA9"/>
<evidence type="ECO:0000256" key="2">
    <source>
        <dbReference type="ARBA" id="ARBA00022723"/>
    </source>
</evidence>
<comment type="similarity">
    <text evidence="1">Belongs to the Elbow/Noc family.</text>
</comment>
<dbReference type="PROSITE" id="PS50157">
    <property type="entry name" value="ZINC_FINGER_C2H2_2"/>
    <property type="match status" value="1"/>
</dbReference>
<evidence type="ECO:0000313" key="9">
    <source>
        <dbReference type="Proteomes" id="UP000762676"/>
    </source>
</evidence>
<evidence type="ECO:0000313" key="8">
    <source>
        <dbReference type="EMBL" id="GFS01366.1"/>
    </source>
</evidence>
<evidence type="ECO:0000256" key="6">
    <source>
        <dbReference type="SAM" id="MobiDB-lite"/>
    </source>
</evidence>
<name>A0AAV4HVA9_9GAST</name>
<dbReference type="Proteomes" id="UP000762676">
    <property type="component" value="Unassembled WGS sequence"/>
</dbReference>
<feature type="region of interest" description="Disordered" evidence="6">
    <location>
        <begin position="49"/>
        <end position="307"/>
    </location>
</feature>
<dbReference type="EMBL" id="BMAT01005879">
    <property type="protein sequence ID" value="GFS01366.1"/>
    <property type="molecule type" value="Genomic_DNA"/>
</dbReference>
<evidence type="ECO:0000256" key="5">
    <source>
        <dbReference type="PROSITE-ProRule" id="PRU00042"/>
    </source>
</evidence>
<keyword evidence="2" id="KW-0479">Metal-binding</keyword>
<sequence>MTSSSSVTSGLTMLTSGVSQYLHPDYLQPLPTTLDAKKSPLALLAQTCSAIGKDTSPSKPIIPPLEKSTKDNNDKTSSDRSGDSDSSSSSHSKRPSSHGHKDSGRESSSSSASKPGFRTFPPKEIPPLVPVPSNGENNNGSSKSGRLSSAELKPATSPLMNSGASSLTVPSSLPRPVSANGAPRTTSRGSSGKGEGDHHHHHHNGAHHHHHHQHQQSSGNSSGHHSHHSSSSSHHHRHRDSPASSGSSSSSSSTTSSSSQHPRPSSSPSYSKSSSTQATSVMHSPPNSSSSSAMKQPPTHASHSSMLGGLPAHLGGYPNPLALMGHGLDASSYHSALAAHSSLSCYSAAAAAAAAQCSALKAAAAGGSAAALSSFVTYARVRTPSGATTLVPVCRDPYCTTCQLTVQNSHLSSTCSAPGCAQCAHEKSLTSLSALGSVPGAAAASSMLLPPLSSAGSALSGGSMSALSSLHSLYPHSALAAAAAAHQGLPPYVCSWVAGSDYCGKRFNTSEELLQHLRTHTSSLDVSSLAASYAGLGGIPSALAAYPHLSAPVSPNSLRRAYPTSLSPVSSLLSASRYHPYKSPLSGVGAPPPQALPPVGPYYSPYTLYGQRIGAAVVP</sequence>
<feature type="domain" description="C2H2-type" evidence="7">
    <location>
        <begin position="492"/>
        <end position="525"/>
    </location>
</feature>
<dbReference type="GO" id="GO:0005634">
    <property type="term" value="C:nucleus"/>
    <property type="evidence" value="ECO:0007669"/>
    <property type="project" value="TreeGrafter"/>
</dbReference>